<dbReference type="PANTHER" id="PTHR19306:SF6">
    <property type="entry name" value="STRUCTURAL MAINTENANCE OF CHROMOSOMES PROTEIN 6"/>
    <property type="match status" value="1"/>
</dbReference>
<feature type="non-terminal residue" evidence="12">
    <location>
        <position position="1"/>
    </location>
</feature>
<dbReference type="GO" id="GO:0005634">
    <property type="term" value="C:nucleus"/>
    <property type="evidence" value="ECO:0007669"/>
    <property type="project" value="UniProtKB-SubCell"/>
</dbReference>
<comment type="subcellular location">
    <subcellularLocation>
        <location evidence="2">Chromosome</location>
    </subcellularLocation>
    <subcellularLocation>
        <location evidence="1">Nucleus</location>
    </subcellularLocation>
</comment>
<evidence type="ECO:0000256" key="4">
    <source>
        <dbReference type="ARBA" id="ARBA00022741"/>
    </source>
</evidence>
<keyword evidence="10" id="KW-0539">Nucleus</keyword>
<evidence type="ECO:0000313" key="12">
    <source>
        <dbReference type="EMBL" id="JAT79005.1"/>
    </source>
</evidence>
<evidence type="ECO:0000256" key="9">
    <source>
        <dbReference type="ARBA" id="ARBA00023204"/>
    </source>
</evidence>
<dbReference type="GO" id="GO:0003697">
    <property type="term" value="F:single-stranded DNA binding"/>
    <property type="evidence" value="ECO:0007669"/>
    <property type="project" value="TreeGrafter"/>
</dbReference>
<evidence type="ECO:0000256" key="8">
    <source>
        <dbReference type="ARBA" id="ARBA00023172"/>
    </source>
</evidence>
<evidence type="ECO:0000256" key="6">
    <source>
        <dbReference type="ARBA" id="ARBA00022840"/>
    </source>
</evidence>
<evidence type="ECO:0000256" key="1">
    <source>
        <dbReference type="ARBA" id="ARBA00004123"/>
    </source>
</evidence>
<evidence type="ECO:0000256" key="3">
    <source>
        <dbReference type="ARBA" id="ARBA00022454"/>
    </source>
</evidence>
<dbReference type="GO" id="GO:0003684">
    <property type="term" value="F:damaged DNA binding"/>
    <property type="evidence" value="ECO:0007669"/>
    <property type="project" value="TreeGrafter"/>
</dbReference>
<keyword evidence="8" id="KW-0233">DNA recombination</keyword>
<evidence type="ECO:0000256" key="10">
    <source>
        <dbReference type="ARBA" id="ARBA00023242"/>
    </source>
</evidence>
<accession>A0A1D2AJB6</accession>
<keyword evidence="7 11" id="KW-0175">Coiled coil</keyword>
<sequence length="165" mass="18785">ALIPTSQEARKALMHIETVPKNCWEAFTAQGDQLYPAPSFRYYSSTKNHAELLKVGVNDQILEKSLEIAEMEKRSIELESMFRMDQESLIQHRKESCALTKQLDKLRQEDMGLQLRAIELRNVEDPEPTSIATLEDALVELDGEVGILEAEKNETRKKVSEIRGA</sequence>
<keyword evidence="4" id="KW-0547">Nucleotide-binding</keyword>
<name>A0A1D2AJB6_ORNBR</name>
<feature type="non-terminal residue" evidence="12">
    <location>
        <position position="165"/>
    </location>
</feature>
<organism evidence="12">
    <name type="scientific">Ornithodoros brasiliensis</name>
    <name type="common">Mouro tick</name>
    <dbReference type="NCBI Taxonomy" id="888526"/>
    <lineage>
        <taxon>Eukaryota</taxon>
        <taxon>Metazoa</taxon>
        <taxon>Ecdysozoa</taxon>
        <taxon>Arthropoda</taxon>
        <taxon>Chelicerata</taxon>
        <taxon>Arachnida</taxon>
        <taxon>Acari</taxon>
        <taxon>Parasitiformes</taxon>
        <taxon>Ixodida</taxon>
        <taxon>Ixodoidea</taxon>
        <taxon>Argasidae</taxon>
        <taxon>Ornithodorinae</taxon>
        <taxon>Ornithodoros</taxon>
    </lineage>
</organism>
<dbReference type="GO" id="GO:0035861">
    <property type="term" value="C:site of double-strand break"/>
    <property type="evidence" value="ECO:0007669"/>
    <property type="project" value="TreeGrafter"/>
</dbReference>
<dbReference type="GO" id="GO:0030915">
    <property type="term" value="C:Smc5-Smc6 complex"/>
    <property type="evidence" value="ECO:0007669"/>
    <property type="project" value="TreeGrafter"/>
</dbReference>
<dbReference type="GO" id="GO:0000724">
    <property type="term" value="P:double-strand break repair via homologous recombination"/>
    <property type="evidence" value="ECO:0007669"/>
    <property type="project" value="TreeGrafter"/>
</dbReference>
<keyword evidence="9" id="KW-0234">DNA repair</keyword>
<dbReference type="PANTHER" id="PTHR19306">
    <property type="entry name" value="STRUCTURAL MAINTENANCE OF CHROMOSOMES 5,6 SMC5, SMC6"/>
    <property type="match status" value="1"/>
</dbReference>
<keyword evidence="6" id="KW-0067">ATP-binding</keyword>
<evidence type="ECO:0000256" key="7">
    <source>
        <dbReference type="ARBA" id="ARBA00023054"/>
    </source>
</evidence>
<dbReference type="GO" id="GO:0005524">
    <property type="term" value="F:ATP binding"/>
    <property type="evidence" value="ECO:0007669"/>
    <property type="project" value="UniProtKB-KW"/>
</dbReference>
<evidence type="ECO:0000256" key="11">
    <source>
        <dbReference type="SAM" id="Coils"/>
    </source>
</evidence>
<proteinExistence type="predicted"/>
<protein>
    <submittedName>
        <fullName evidence="12">Structural maintenance of chromosomes protein 6</fullName>
    </submittedName>
</protein>
<feature type="coiled-coil region" evidence="11">
    <location>
        <begin position="131"/>
        <end position="158"/>
    </location>
</feature>
<dbReference type="AlphaFoldDB" id="A0A1D2AJB6"/>
<reference evidence="12" key="1">
    <citation type="submission" date="2016-07" db="EMBL/GenBank/DDBJ databases">
        <title>Salivary Glands transcriptome analysis on engorged females of Ornithodoros brasiliensis (Acari:Argasidae).</title>
        <authorList>
            <person name="Simons S.M."/>
            <person name="Carvalho E."/>
            <person name="Junqueira-de-Azevedo I."/>
            <person name="Ho P.L."/>
            <person name="Giovanni D."/>
            <person name="Mendonca R."/>
            <person name="Onofrio V."/>
            <person name="Landulfo G."/>
            <person name="Ramirez D."/>
            <person name="Barros-Battesti D."/>
        </authorList>
    </citation>
    <scope>NUCLEOTIDE SEQUENCE</scope>
    <source>
        <strain evidence="12">Female</strain>
        <tissue evidence="12">Salivary gland</tissue>
    </source>
</reference>
<dbReference type="EMBL" id="GETE01000645">
    <property type="protein sequence ID" value="JAT79005.1"/>
    <property type="molecule type" value="Transcribed_RNA"/>
</dbReference>
<keyword evidence="5" id="KW-0227">DNA damage</keyword>
<keyword evidence="3" id="KW-0158">Chromosome</keyword>
<evidence type="ECO:0000256" key="2">
    <source>
        <dbReference type="ARBA" id="ARBA00004286"/>
    </source>
</evidence>
<evidence type="ECO:0000256" key="5">
    <source>
        <dbReference type="ARBA" id="ARBA00022763"/>
    </source>
</evidence>